<sequence>MSSSNQVIVYDDSQYRGFAQTLDLGNYDWGQIHNDTISSLRVPDGMRVTLYSDTHFQGKSKTFTHDTPYVGDDFNDITSSIRVEKGSSDVVSRVLELVNQQRGAVGVAPLSLNSQLMASAQGHSQDMADNNFLDHKGSDGSSPADRAQRAGYPSSFVGENIEAGSSTPEDAMSAWMNETPPNDGHRRNILSPDYREIGIGYAFNNASQYKHYWTQDFGTRSN</sequence>
<dbReference type="SUPFAM" id="SSF55797">
    <property type="entry name" value="PR-1-like"/>
    <property type="match status" value="1"/>
</dbReference>
<gene>
    <name evidence="5" type="ORF">G7B40_006420</name>
</gene>
<dbReference type="InterPro" id="IPR014044">
    <property type="entry name" value="CAP_dom"/>
</dbReference>
<dbReference type="PANTHER" id="PTHR31157">
    <property type="entry name" value="SCP DOMAIN-CONTAINING PROTEIN"/>
    <property type="match status" value="1"/>
</dbReference>
<dbReference type="SUPFAM" id="SSF49695">
    <property type="entry name" value="gamma-Crystallin-like"/>
    <property type="match status" value="1"/>
</dbReference>
<proteinExistence type="inferred from homology"/>
<evidence type="ECO:0000256" key="1">
    <source>
        <dbReference type="ARBA" id="ARBA00009646"/>
    </source>
</evidence>
<evidence type="ECO:0000313" key="5">
    <source>
        <dbReference type="EMBL" id="MDR9894207.1"/>
    </source>
</evidence>
<dbReference type="CDD" id="cd05379">
    <property type="entry name" value="CAP_bacterial"/>
    <property type="match status" value="1"/>
</dbReference>
<organism evidence="5 6">
    <name type="scientific">Aetokthonos hydrillicola Thurmond2011</name>
    <dbReference type="NCBI Taxonomy" id="2712845"/>
    <lineage>
        <taxon>Bacteria</taxon>
        <taxon>Bacillati</taxon>
        <taxon>Cyanobacteriota</taxon>
        <taxon>Cyanophyceae</taxon>
        <taxon>Nostocales</taxon>
        <taxon>Hapalosiphonaceae</taxon>
        <taxon>Aetokthonos</taxon>
    </lineage>
</organism>
<dbReference type="PROSITE" id="PS50915">
    <property type="entry name" value="CRYSTALLIN_BETA_GAMMA"/>
    <property type="match status" value="2"/>
</dbReference>
<dbReference type="Proteomes" id="UP000667802">
    <property type="component" value="Unassembled WGS sequence"/>
</dbReference>
<name>A0AAP5I5S7_9CYAN</name>
<evidence type="ECO:0000256" key="3">
    <source>
        <dbReference type="SAM" id="MobiDB-lite"/>
    </source>
</evidence>
<evidence type="ECO:0000256" key="2">
    <source>
        <dbReference type="ARBA" id="ARBA00022737"/>
    </source>
</evidence>
<dbReference type="Gene3D" id="2.60.20.10">
    <property type="entry name" value="Crystallins"/>
    <property type="match status" value="1"/>
</dbReference>
<protein>
    <submittedName>
        <fullName evidence="5">CAP domain-containing protein</fullName>
    </submittedName>
</protein>
<keyword evidence="6" id="KW-1185">Reference proteome</keyword>
<comment type="caution">
    <text evidence="5">The sequence shown here is derived from an EMBL/GenBank/DDBJ whole genome shotgun (WGS) entry which is preliminary data.</text>
</comment>
<keyword evidence="2" id="KW-0677">Repeat</keyword>
<dbReference type="EMBL" id="JAALHA020000002">
    <property type="protein sequence ID" value="MDR9894207.1"/>
    <property type="molecule type" value="Genomic_DNA"/>
</dbReference>
<dbReference type="InterPro" id="IPR011024">
    <property type="entry name" value="G_crystallin-like"/>
</dbReference>
<evidence type="ECO:0000259" key="4">
    <source>
        <dbReference type="PROSITE" id="PS50915"/>
    </source>
</evidence>
<comment type="similarity">
    <text evidence="1">Belongs to the beta/gamma-crystallin family.</text>
</comment>
<dbReference type="RefSeq" id="WP_243902681.1">
    <property type="nucleotide sequence ID" value="NZ_CAWQFN010000613.1"/>
</dbReference>
<dbReference type="Gene3D" id="3.40.33.10">
    <property type="entry name" value="CAP"/>
    <property type="match status" value="1"/>
</dbReference>
<reference evidence="6" key="1">
    <citation type="journal article" date="2021" name="Science">
        <title>Hunting the eagle killer: A cyanobacterial neurotoxin causes vacuolar myelinopathy.</title>
        <authorList>
            <person name="Breinlinger S."/>
            <person name="Phillips T.J."/>
            <person name="Haram B.N."/>
            <person name="Mares J."/>
            <person name="Martinez Yerena J.A."/>
            <person name="Hrouzek P."/>
            <person name="Sobotka R."/>
            <person name="Henderson W.M."/>
            <person name="Schmieder P."/>
            <person name="Williams S.M."/>
            <person name="Lauderdale J.D."/>
            <person name="Wilde H.D."/>
            <person name="Gerrin W."/>
            <person name="Kust A."/>
            <person name="Washington J.W."/>
            <person name="Wagner C."/>
            <person name="Geier B."/>
            <person name="Liebeke M."/>
            <person name="Enke H."/>
            <person name="Niedermeyer T.H.J."/>
            <person name="Wilde S.B."/>
        </authorList>
    </citation>
    <scope>NUCLEOTIDE SEQUENCE [LARGE SCALE GENOMIC DNA]</scope>
    <source>
        <strain evidence="6">Thurmond2011</strain>
    </source>
</reference>
<feature type="domain" description="Beta/gamma crystallin 'Greek key'" evidence="4">
    <location>
        <begin position="5"/>
        <end position="44"/>
    </location>
</feature>
<dbReference type="Pfam" id="PF00188">
    <property type="entry name" value="CAP"/>
    <property type="match status" value="1"/>
</dbReference>
<dbReference type="AlphaFoldDB" id="A0AAP5I5S7"/>
<feature type="region of interest" description="Disordered" evidence="3">
    <location>
        <begin position="121"/>
        <end position="167"/>
    </location>
</feature>
<evidence type="ECO:0000313" key="6">
    <source>
        <dbReference type="Proteomes" id="UP000667802"/>
    </source>
</evidence>
<dbReference type="InterPro" id="IPR035940">
    <property type="entry name" value="CAP_sf"/>
</dbReference>
<dbReference type="PANTHER" id="PTHR31157:SF1">
    <property type="entry name" value="SCP DOMAIN-CONTAINING PROTEIN"/>
    <property type="match status" value="1"/>
</dbReference>
<accession>A0AAP5I5S7</accession>
<feature type="domain" description="Beta/gamma crystallin 'Greek key'" evidence="4">
    <location>
        <begin position="46"/>
        <end position="85"/>
    </location>
</feature>
<dbReference type="InterPro" id="IPR001064">
    <property type="entry name" value="Beta/gamma_crystallin"/>
</dbReference>